<evidence type="ECO:0000256" key="2">
    <source>
        <dbReference type="ARBA" id="ARBA00023186"/>
    </source>
</evidence>
<dbReference type="Pfam" id="PF01774">
    <property type="entry name" value="UreD"/>
    <property type="match status" value="1"/>
</dbReference>
<keyword evidence="3" id="KW-0996">Nickel insertion</keyword>
<evidence type="ECO:0000313" key="4">
    <source>
        <dbReference type="EMBL" id="GHI01527.1"/>
    </source>
</evidence>
<evidence type="ECO:0000256" key="1">
    <source>
        <dbReference type="ARBA" id="ARBA00007177"/>
    </source>
</evidence>
<keyword evidence="5" id="KW-1185">Reference proteome</keyword>
<name>A0ABQ3NCA4_9BACI</name>
<dbReference type="EMBL" id="BNDS01000045">
    <property type="protein sequence ID" value="GHI01527.1"/>
    <property type="molecule type" value="Genomic_DNA"/>
</dbReference>
<organism evidence="4 5">
    <name type="scientific">Neobacillus kokaensis</name>
    <dbReference type="NCBI Taxonomy" id="2759023"/>
    <lineage>
        <taxon>Bacteria</taxon>
        <taxon>Bacillati</taxon>
        <taxon>Bacillota</taxon>
        <taxon>Bacilli</taxon>
        <taxon>Bacillales</taxon>
        <taxon>Bacillaceae</taxon>
        <taxon>Neobacillus</taxon>
    </lineage>
</organism>
<evidence type="ECO:0000313" key="5">
    <source>
        <dbReference type="Proteomes" id="UP000637074"/>
    </source>
</evidence>
<gene>
    <name evidence="3" type="primary">ureD</name>
    <name evidence="4" type="ORF">AM1BK_50690</name>
</gene>
<dbReference type="InterPro" id="IPR002669">
    <property type="entry name" value="UreD"/>
</dbReference>
<reference evidence="4 5" key="1">
    <citation type="journal article" date="2022" name="Int. J. Syst. Evol. Microbiol.">
        <title>Neobacillus kokaensis sp. nov., isolated from soil.</title>
        <authorList>
            <person name="Yuki K."/>
            <person name="Matsubara H."/>
            <person name="Yamaguchi S."/>
        </authorList>
    </citation>
    <scope>NUCLEOTIDE SEQUENCE [LARGE SCALE GENOMIC DNA]</scope>
    <source>
        <strain evidence="4 5">LOB 377</strain>
    </source>
</reference>
<sequence length="274" mass="31327">MGDWTGVLHLNAEDRKGKTVAKNVYFQGAFKVMRPVYHDDSGRACYYLLNPGGGYLDGDRYQMKINLAENAKLTLTTQGATKVYKTPKQYAYQESEIILQAGSYLEYFPDPLIAYQNAHFKQKNVIRMDSTATLLYSDIITPGWSPEGEHFSYKTVQLLNEIYVDGELVVYDHLKLKPSVQKIGGLGFMEGFTHLGSMFIVDRQMNSSFLDHLYSLLDQNTSDYKVGLSLLPVPGFTARVFGNSTQVIEQIFSEIHRNICQEWFQTKQYSLRKY</sequence>
<proteinExistence type="inferred from homology"/>
<accession>A0ABQ3NCA4</accession>
<comment type="function">
    <text evidence="3">Required for maturation of urease via the functional incorporation of the urease nickel metallocenter.</text>
</comment>
<comment type="subunit">
    <text evidence="3">UreD, UreF and UreG form a complex that acts as a GTP-hydrolysis-dependent molecular chaperone, activating the urease apoprotein by helping to assemble the nickel containing metallocenter of UreC. The UreE protein probably delivers the nickel.</text>
</comment>
<evidence type="ECO:0000256" key="3">
    <source>
        <dbReference type="HAMAP-Rule" id="MF_01384"/>
    </source>
</evidence>
<dbReference type="PANTHER" id="PTHR33643:SF1">
    <property type="entry name" value="UREASE ACCESSORY PROTEIN D"/>
    <property type="match status" value="1"/>
</dbReference>
<dbReference type="RefSeq" id="WP_191277173.1">
    <property type="nucleotide sequence ID" value="NZ_BNDS01000045.1"/>
</dbReference>
<protein>
    <recommendedName>
        <fullName evidence="3">Urease accessory protein UreD</fullName>
    </recommendedName>
</protein>
<keyword evidence="3" id="KW-0963">Cytoplasm</keyword>
<comment type="subcellular location">
    <subcellularLocation>
        <location evidence="3">Cytoplasm</location>
    </subcellularLocation>
</comment>
<dbReference type="PANTHER" id="PTHR33643">
    <property type="entry name" value="UREASE ACCESSORY PROTEIN D"/>
    <property type="match status" value="1"/>
</dbReference>
<keyword evidence="2 3" id="KW-0143">Chaperone</keyword>
<comment type="caution">
    <text evidence="4">The sequence shown here is derived from an EMBL/GenBank/DDBJ whole genome shotgun (WGS) entry which is preliminary data.</text>
</comment>
<dbReference type="Proteomes" id="UP000637074">
    <property type="component" value="Unassembled WGS sequence"/>
</dbReference>
<comment type="similarity">
    <text evidence="1 3">Belongs to the UreD family.</text>
</comment>
<dbReference type="HAMAP" id="MF_01384">
    <property type="entry name" value="UreD"/>
    <property type="match status" value="1"/>
</dbReference>